<gene>
    <name evidence="9" type="ORF">S01H1_78256</name>
</gene>
<dbReference type="GO" id="GO:0005829">
    <property type="term" value="C:cytosol"/>
    <property type="evidence" value="ECO:0007669"/>
    <property type="project" value="TreeGrafter"/>
</dbReference>
<evidence type="ECO:0000256" key="2">
    <source>
        <dbReference type="ARBA" id="ARBA00012980"/>
    </source>
</evidence>
<evidence type="ECO:0000256" key="1">
    <source>
        <dbReference type="ARBA" id="ARBA00009776"/>
    </source>
</evidence>
<keyword evidence="4" id="KW-0545">Nucleotide biosynthesis</keyword>
<comment type="caution">
    <text evidence="9">The sequence shown here is derived from an EMBL/GenBank/DDBJ whole genome shotgun (WGS) entry which is preliminary data.</text>
</comment>
<evidence type="ECO:0000256" key="3">
    <source>
        <dbReference type="ARBA" id="ARBA00022679"/>
    </source>
</evidence>
<name>X0XMI7_9ZZZZ</name>
<dbReference type="InterPro" id="IPR027417">
    <property type="entry name" value="P-loop_NTPase"/>
</dbReference>
<comment type="similarity">
    <text evidence="1">Belongs to the thymidylate kinase family.</text>
</comment>
<dbReference type="EC" id="2.7.4.9" evidence="2"/>
<dbReference type="GO" id="GO:0006235">
    <property type="term" value="P:dTTP biosynthetic process"/>
    <property type="evidence" value="ECO:0007669"/>
    <property type="project" value="TreeGrafter"/>
</dbReference>
<organism evidence="9">
    <name type="scientific">marine sediment metagenome</name>
    <dbReference type="NCBI Taxonomy" id="412755"/>
    <lineage>
        <taxon>unclassified sequences</taxon>
        <taxon>metagenomes</taxon>
        <taxon>ecological metagenomes</taxon>
    </lineage>
</organism>
<dbReference type="GO" id="GO:0006227">
    <property type="term" value="P:dUDP biosynthetic process"/>
    <property type="evidence" value="ECO:0007669"/>
    <property type="project" value="TreeGrafter"/>
</dbReference>
<dbReference type="Pfam" id="PF02223">
    <property type="entry name" value="Thymidylate_kin"/>
    <property type="match status" value="1"/>
</dbReference>
<evidence type="ECO:0000259" key="8">
    <source>
        <dbReference type="Pfam" id="PF02223"/>
    </source>
</evidence>
<keyword evidence="3" id="KW-0808">Transferase</keyword>
<dbReference type="Gene3D" id="3.40.50.300">
    <property type="entry name" value="P-loop containing nucleotide triphosphate hydrolases"/>
    <property type="match status" value="1"/>
</dbReference>
<evidence type="ECO:0000256" key="7">
    <source>
        <dbReference type="ARBA" id="ARBA00022840"/>
    </source>
</evidence>
<protein>
    <recommendedName>
        <fullName evidence="2">dTMP kinase</fullName>
        <ecNumber evidence="2">2.7.4.9</ecNumber>
    </recommendedName>
</protein>
<dbReference type="AlphaFoldDB" id="X0XMI7"/>
<dbReference type="EMBL" id="BARS01052652">
    <property type="protein sequence ID" value="GAG44390.1"/>
    <property type="molecule type" value="Genomic_DNA"/>
</dbReference>
<keyword evidence="6" id="KW-0418">Kinase</keyword>
<dbReference type="InterPro" id="IPR018095">
    <property type="entry name" value="Thymidylate_kin_CS"/>
</dbReference>
<reference evidence="9" key="1">
    <citation type="journal article" date="2014" name="Front. Microbiol.">
        <title>High frequency of phylogenetically diverse reductive dehalogenase-homologous genes in deep subseafloor sedimentary metagenomes.</title>
        <authorList>
            <person name="Kawai M."/>
            <person name="Futagami T."/>
            <person name="Toyoda A."/>
            <person name="Takaki Y."/>
            <person name="Nishi S."/>
            <person name="Hori S."/>
            <person name="Arai W."/>
            <person name="Tsubouchi T."/>
            <person name="Morono Y."/>
            <person name="Uchiyama I."/>
            <person name="Ito T."/>
            <person name="Fujiyama A."/>
            <person name="Inagaki F."/>
            <person name="Takami H."/>
        </authorList>
    </citation>
    <scope>NUCLEOTIDE SEQUENCE</scope>
    <source>
        <strain evidence="9">Expedition CK06-06</strain>
    </source>
</reference>
<dbReference type="GO" id="GO:0005524">
    <property type="term" value="F:ATP binding"/>
    <property type="evidence" value="ECO:0007669"/>
    <property type="project" value="UniProtKB-KW"/>
</dbReference>
<dbReference type="GO" id="GO:0006233">
    <property type="term" value="P:dTDP biosynthetic process"/>
    <property type="evidence" value="ECO:0007669"/>
    <property type="project" value="InterPro"/>
</dbReference>
<evidence type="ECO:0000313" key="9">
    <source>
        <dbReference type="EMBL" id="GAG44390.1"/>
    </source>
</evidence>
<sequence>SRAQLAAEVIRPALDSGQCVLCDRYISSTIAYQGAGGADVEAIRAVGLVAVGRTWADLTIILDIDPQEGLIRAGKAGAADRIESKDLEYHRKVRELFLLQARNEPGRYAVIDASGGVEQVQQRLRDAIANWQWQP</sequence>
<dbReference type="CDD" id="cd01672">
    <property type="entry name" value="TMPK"/>
    <property type="match status" value="1"/>
</dbReference>
<feature type="domain" description="Thymidylate kinase-like" evidence="8">
    <location>
        <begin position="2"/>
        <end position="123"/>
    </location>
</feature>
<evidence type="ECO:0000256" key="5">
    <source>
        <dbReference type="ARBA" id="ARBA00022741"/>
    </source>
</evidence>
<dbReference type="GO" id="GO:0004798">
    <property type="term" value="F:dTMP kinase activity"/>
    <property type="evidence" value="ECO:0007669"/>
    <property type="project" value="UniProtKB-EC"/>
</dbReference>
<dbReference type="InterPro" id="IPR039430">
    <property type="entry name" value="Thymidylate_kin-like_dom"/>
</dbReference>
<dbReference type="PANTHER" id="PTHR10344">
    <property type="entry name" value="THYMIDYLATE KINASE"/>
    <property type="match status" value="1"/>
</dbReference>
<evidence type="ECO:0000256" key="6">
    <source>
        <dbReference type="ARBA" id="ARBA00022777"/>
    </source>
</evidence>
<proteinExistence type="inferred from homology"/>
<dbReference type="PANTHER" id="PTHR10344:SF4">
    <property type="entry name" value="UMP-CMP KINASE 2, MITOCHONDRIAL"/>
    <property type="match status" value="1"/>
</dbReference>
<feature type="non-terminal residue" evidence="9">
    <location>
        <position position="1"/>
    </location>
</feature>
<dbReference type="SUPFAM" id="SSF52540">
    <property type="entry name" value="P-loop containing nucleoside triphosphate hydrolases"/>
    <property type="match status" value="1"/>
</dbReference>
<accession>X0XMI7</accession>
<evidence type="ECO:0000256" key="4">
    <source>
        <dbReference type="ARBA" id="ARBA00022727"/>
    </source>
</evidence>
<dbReference type="PROSITE" id="PS01331">
    <property type="entry name" value="THYMIDYLATE_KINASE"/>
    <property type="match status" value="1"/>
</dbReference>
<keyword evidence="7" id="KW-0067">ATP-binding</keyword>
<keyword evidence="5" id="KW-0547">Nucleotide-binding</keyword>